<dbReference type="InterPro" id="IPR023158">
    <property type="entry name" value="YerB-like_sf"/>
</dbReference>
<feature type="region of interest" description="Disordered" evidence="1">
    <location>
        <begin position="25"/>
        <end position="52"/>
    </location>
</feature>
<evidence type="ECO:0000259" key="3">
    <source>
        <dbReference type="Pfam" id="PF11258"/>
    </source>
</evidence>
<name>A0ABV1HD13_9FIRM</name>
<dbReference type="Pfam" id="PF17479">
    <property type="entry name" value="DUF3048_C"/>
    <property type="match status" value="1"/>
</dbReference>
<comment type="caution">
    <text evidence="5">The sequence shown here is derived from an EMBL/GenBank/DDBJ whole genome shotgun (WGS) entry which is preliminary data.</text>
</comment>
<evidence type="ECO:0000259" key="4">
    <source>
        <dbReference type="Pfam" id="PF17479"/>
    </source>
</evidence>
<feature type="domain" description="DUF3048" evidence="4">
    <location>
        <begin position="232"/>
        <end position="338"/>
    </location>
</feature>
<dbReference type="Pfam" id="PF11258">
    <property type="entry name" value="DUF3048"/>
    <property type="match status" value="1"/>
</dbReference>
<accession>A0ABV1HD13</accession>
<feature type="compositionally biased region" description="Basic and acidic residues" evidence="1">
    <location>
        <begin position="25"/>
        <end position="49"/>
    </location>
</feature>
<proteinExistence type="predicted"/>
<dbReference type="InterPro" id="IPR021416">
    <property type="entry name" value="DUF3048_N"/>
</dbReference>
<organism evidence="5 6">
    <name type="scientific">Maccoyibacter intestinihominis</name>
    <dbReference type="NCBI Taxonomy" id="3133499"/>
    <lineage>
        <taxon>Bacteria</taxon>
        <taxon>Bacillati</taxon>
        <taxon>Bacillota</taxon>
        <taxon>Clostridia</taxon>
        <taxon>Lachnospirales</taxon>
        <taxon>Lachnospiraceae</taxon>
        <taxon>Maccoyibacter</taxon>
    </lineage>
</organism>
<dbReference type="Gene3D" id="3.50.90.10">
    <property type="entry name" value="YerB-like"/>
    <property type="match status" value="1"/>
</dbReference>
<dbReference type="Proteomes" id="UP001454489">
    <property type="component" value="Unassembled WGS sequence"/>
</dbReference>
<sequence>MKKRMMTFLLAVSACALLAGCGKDTAPKKDTSAKKETTTKKDDNHDNDAKSPLTGEWIDAELAGKRPVAVMISNIKDALPQYGTKAADVIYECPVEGGITRMMAIYQDYSGLERIGSVRSCRLYFPKIANEFEAIYVHFGQSDFALPYLDGGKIDNLNGIKSEGSTVFYRTDDKKPPHNAFTSEKGINAGIKKKNYETKLSADYTGHYTFAEDGKEVELTNGEDAVVVQPGYSVDKPWFVYDKKEGVYKRYEYGAEQKDAAVGKQLTFKNVILQCCSWQYESDKYTLNIDVNGGGSGYYITNGKAIPVTWKKDSTNAPARYYDADGNEITMNQGKTWVCVLQDSYADKIKFYSSEDDFKAAK</sequence>
<feature type="signal peptide" evidence="2">
    <location>
        <begin position="1"/>
        <end position="19"/>
    </location>
</feature>
<dbReference type="EMBL" id="JBBMEX010000006">
    <property type="protein sequence ID" value="MEQ2557613.1"/>
    <property type="molecule type" value="Genomic_DNA"/>
</dbReference>
<feature type="chain" id="PRO_5047339852" evidence="2">
    <location>
        <begin position="20"/>
        <end position="362"/>
    </location>
</feature>
<reference evidence="5 6" key="1">
    <citation type="submission" date="2024-03" db="EMBL/GenBank/DDBJ databases">
        <title>Human intestinal bacterial collection.</title>
        <authorList>
            <person name="Pauvert C."/>
            <person name="Hitch T.C.A."/>
            <person name="Clavel T."/>
        </authorList>
    </citation>
    <scope>NUCLEOTIDE SEQUENCE [LARGE SCALE GENOMIC DNA]</scope>
    <source>
        <strain evidence="5 6">CLA-AA-H185</strain>
    </source>
</reference>
<protein>
    <submittedName>
        <fullName evidence="5">DUF3048 domain-containing protein</fullName>
    </submittedName>
</protein>
<feature type="domain" description="DUF3048" evidence="3">
    <location>
        <begin position="53"/>
        <end position="196"/>
    </location>
</feature>
<dbReference type="RefSeq" id="WP_353530702.1">
    <property type="nucleotide sequence ID" value="NZ_JBBMEX010000006.1"/>
</dbReference>
<keyword evidence="6" id="KW-1185">Reference proteome</keyword>
<dbReference type="PROSITE" id="PS51257">
    <property type="entry name" value="PROKAR_LIPOPROTEIN"/>
    <property type="match status" value="1"/>
</dbReference>
<evidence type="ECO:0000313" key="5">
    <source>
        <dbReference type="EMBL" id="MEQ2557613.1"/>
    </source>
</evidence>
<keyword evidence="2" id="KW-0732">Signal</keyword>
<evidence type="ECO:0000256" key="1">
    <source>
        <dbReference type="SAM" id="MobiDB-lite"/>
    </source>
</evidence>
<evidence type="ECO:0000256" key="2">
    <source>
        <dbReference type="SAM" id="SignalP"/>
    </source>
</evidence>
<dbReference type="SUPFAM" id="SSF159774">
    <property type="entry name" value="YerB-like"/>
    <property type="match status" value="1"/>
</dbReference>
<gene>
    <name evidence="5" type="ORF">WMO43_07000</name>
</gene>
<dbReference type="InterPro" id="IPR035328">
    <property type="entry name" value="DUF3048_C"/>
</dbReference>
<evidence type="ECO:0000313" key="6">
    <source>
        <dbReference type="Proteomes" id="UP001454489"/>
    </source>
</evidence>